<dbReference type="SUPFAM" id="SSF53756">
    <property type="entry name" value="UDP-Glycosyltransferase/glycogen phosphorylase"/>
    <property type="match status" value="1"/>
</dbReference>
<evidence type="ECO:0000259" key="2">
    <source>
        <dbReference type="Pfam" id="PF00534"/>
    </source>
</evidence>
<dbReference type="InterPro" id="IPR028098">
    <property type="entry name" value="Glyco_trans_4-like_N"/>
</dbReference>
<sequence length="393" mass="43840">MNLIFNAEALRPPITGVGNYSFYLLEQYLKRNCFDKIECFTGTHWQSGREQLDATTALKARGGHDSHSAWEKLAGEIRLAVGHIPGTKALYDSIMDWRFEGYANAMPDAIYHETNYILKPYAGPSVTTVHDLSHIRYPDCHSSNVIDWLGNNLAATLDRADRIITVSNIIREELLEHYRVSEDKVVTIYEGVDDRYKPRSGDDVQSALTPLGLKQKQYVLLTATLEPRKGIDVLLDAWSLLPLNLRQAFPLVITGSSGWRNSGLVDRIEAFIKEGTVHHLGYVQADLLPYLFSGASVFSYPSVYEGFGLPVLDAMRSGVPVICRAGTSMAEFAEGACVLCDTGDAEELAFHLERLLESPEERAGWAARGREQAGKFSWTRCADETLAIYRTIT</sequence>
<evidence type="ECO:0000313" key="5">
    <source>
        <dbReference type="Proteomes" id="UP001143304"/>
    </source>
</evidence>
<evidence type="ECO:0000259" key="3">
    <source>
        <dbReference type="Pfam" id="PF13439"/>
    </source>
</evidence>
<accession>A0ABT3T5B9</accession>
<dbReference type="CDD" id="cd03809">
    <property type="entry name" value="GT4_MtfB-like"/>
    <property type="match status" value="1"/>
</dbReference>
<proteinExistence type="predicted"/>
<evidence type="ECO:0000256" key="1">
    <source>
        <dbReference type="ARBA" id="ARBA00022679"/>
    </source>
</evidence>
<organism evidence="4 5">
    <name type="scientific">Candidatus Marimicrobium litorale</name>
    <dbReference type="NCBI Taxonomy" id="2518991"/>
    <lineage>
        <taxon>Bacteria</taxon>
        <taxon>Pseudomonadati</taxon>
        <taxon>Pseudomonadota</taxon>
        <taxon>Gammaproteobacteria</taxon>
        <taxon>Cellvibrionales</taxon>
        <taxon>Halieaceae</taxon>
        <taxon>Marimicrobium</taxon>
    </lineage>
</organism>
<dbReference type="Proteomes" id="UP001143304">
    <property type="component" value="Unassembled WGS sequence"/>
</dbReference>
<keyword evidence="5" id="KW-1185">Reference proteome</keyword>
<dbReference type="Pfam" id="PF00534">
    <property type="entry name" value="Glycos_transf_1"/>
    <property type="match status" value="1"/>
</dbReference>
<dbReference type="InterPro" id="IPR001296">
    <property type="entry name" value="Glyco_trans_1"/>
</dbReference>
<feature type="domain" description="Glycosyltransferase subfamily 4-like N-terminal" evidence="3">
    <location>
        <begin position="121"/>
        <end position="194"/>
    </location>
</feature>
<keyword evidence="1" id="KW-0808">Transferase</keyword>
<dbReference type="EMBL" id="SHNO01000001">
    <property type="protein sequence ID" value="MCX2976682.1"/>
    <property type="molecule type" value="Genomic_DNA"/>
</dbReference>
<dbReference type="Gene3D" id="3.40.50.2000">
    <property type="entry name" value="Glycogen Phosphorylase B"/>
    <property type="match status" value="2"/>
</dbReference>
<dbReference type="RefSeq" id="WP_279248423.1">
    <property type="nucleotide sequence ID" value="NZ_SHNO01000001.1"/>
</dbReference>
<dbReference type="PANTHER" id="PTHR46401">
    <property type="entry name" value="GLYCOSYLTRANSFERASE WBBK-RELATED"/>
    <property type="match status" value="1"/>
</dbReference>
<comment type="caution">
    <text evidence="4">The sequence shown here is derived from an EMBL/GenBank/DDBJ whole genome shotgun (WGS) entry which is preliminary data.</text>
</comment>
<protein>
    <submittedName>
        <fullName evidence="4">Glycosyltransferase family 1 protein</fullName>
    </submittedName>
</protein>
<feature type="domain" description="Glycosyl transferase family 1" evidence="2">
    <location>
        <begin position="214"/>
        <end position="371"/>
    </location>
</feature>
<dbReference type="PANTHER" id="PTHR46401:SF2">
    <property type="entry name" value="GLYCOSYLTRANSFERASE WBBK-RELATED"/>
    <property type="match status" value="1"/>
</dbReference>
<evidence type="ECO:0000313" key="4">
    <source>
        <dbReference type="EMBL" id="MCX2976682.1"/>
    </source>
</evidence>
<reference evidence="4" key="1">
    <citation type="submission" date="2019-02" db="EMBL/GenBank/DDBJ databases">
        <authorList>
            <person name="Li S.-H."/>
        </authorList>
    </citation>
    <scope>NUCLEOTIDE SEQUENCE</scope>
    <source>
        <strain evidence="4">IMCC11814</strain>
    </source>
</reference>
<gene>
    <name evidence="4" type="ORF">EYC82_04880</name>
</gene>
<name>A0ABT3T5B9_9GAMM</name>
<dbReference type="Pfam" id="PF13439">
    <property type="entry name" value="Glyco_transf_4"/>
    <property type="match status" value="1"/>
</dbReference>